<dbReference type="Pfam" id="PF00005">
    <property type="entry name" value="ABC_tran"/>
    <property type="match status" value="1"/>
</dbReference>
<dbReference type="InterPro" id="IPR027417">
    <property type="entry name" value="P-loop_NTPase"/>
</dbReference>
<dbReference type="EMBL" id="MWWV01000018">
    <property type="protein sequence ID" value="OZG55572.1"/>
    <property type="molecule type" value="Genomic_DNA"/>
</dbReference>
<dbReference type="AlphaFoldDB" id="A0A261F8X4"/>
<dbReference type="InterPro" id="IPR003439">
    <property type="entry name" value="ABC_transporter-like_ATP-bd"/>
</dbReference>
<accession>A0A261F8X4</accession>
<evidence type="ECO:0000313" key="7">
    <source>
        <dbReference type="EMBL" id="OZG55572.1"/>
    </source>
</evidence>
<feature type="domain" description="ABC transporter" evidence="6">
    <location>
        <begin position="21"/>
        <end position="256"/>
    </location>
</feature>
<dbReference type="PANTHER" id="PTHR42711:SF17">
    <property type="entry name" value="ABC TRANSPORTER ATP-BINDING PROTEIN"/>
    <property type="match status" value="1"/>
</dbReference>
<dbReference type="SMART" id="SM00382">
    <property type="entry name" value="AAA"/>
    <property type="match status" value="1"/>
</dbReference>
<dbReference type="Gene3D" id="3.40.50.300">
    <property type="entry name" value="P-loop containing nucleotide triphosphate hydrolases"/>
    <property type="match status" value="1"/>
</dbReference>
<name>A0A261F8X4_9BIFI</name>
<reference evidence="7 8" key="1">
    <citation type="journal article" date="2017" name="BMC Genomics">
        <title>Comparative genomic and phylogenomic analyses of the Bifidobacteriaceae family.</title>
        <authorList>
            <person name="Lugli G.A."/>
            <person name="Milani C."/>
            <person name="Turroni F."/>
            <person name="Duranti S."/>
            <person name="Mancabelli L."/>
            <person name="Mangifesta M."/>
            <person name="Ferrario C."/>
            <person name="Modesto M."/>
            <person name="Mattarelli P."/>
            <person name="Jiri K."/>
            <person name="van Sinderen D."/>
            <person name="Ventura M."/>
        </authorList>
    </citation>
    <scope>NUCLEOTIDE SEQUENCE [LARGE SCALE GENOMIC DNA]</scope>
    <source>
        <strain evidence="7 8">DSM 100201</strain>
    </source>
</reference>
<dbReference type="InterPro" id="IPR050763">
    <property type="entry name" value="ABC_transporter_ATP-binding"/>
</dbReference>
<keyword evidence="5" id="KW-0046">Antibiotic resistance</keyword>
<evidence type="ECO:0000256" key="4">
    <source>
        <dbReference type="ARBA" id="ARBA00022840"/>
    </source>
</evidence>
<organism evidence="7 8">
    <name type="scientific">Bifidobacterium tissieri</name>
    <dbReference type="NCBI Taxonomy" id="1630162"/>
    <lineage>
        <taxon>Bacteria</taxon>
        <taxon>Bacillati</taxon>
        <taxon>Actinomycetota</taxon>
        <taxon>Actinomycetes</taxon>
        <taxon>Bifidobacteriales</taxon>
        <taxon>Bifidobacteriaceae</taxon>
        <taxon>Bifidobacterium</taxon>
    </lineage>
</organism>
<dbReference type="CDD" id="cd03230">
    <property type="entry name" value="ABC_DR_subfamily_A"/>
    <property type="match status" value="1"/>
</dbReference>
<dbReference type="Proteomes" id="UP000216444">
    <property type="component" value="Unassembled WGS sequence"/>
</dbReference>
<dbReference type="PROSITE" id="PS50893">
    <property type="entry name" value="ABC_TRANSPORTER_2"/>
    <property type="match status" value="1"/>
</dbReference>
<evidence type="ECO:0000256" key="2">
    <source>
        <dbReference type="ARBA" id="ARBA00022448"/>
    </source>
</evidence>
<keyword evidence="3" id="KW-0547">Nucleotide-binding</keyword>
<keyword evidence="4 7" id="KW-0067">ATP-binding</keyword>
<dbReference type="GO" id="GO:0005886">
    <property type="term" value="C:plasma membrane"/>
    <property type="evidence" value="ECO:0007669"/>
    <property type="project" value="UniProtKB-SubCell"/>
</dbReference>
<protein>
    <submittedName>
        <fullName evidence="7">Multidrug ABC transporter ATP-binding protein</fullName>
    </submittedName>
</protein>
<dbReference type="RefSeq" id="WP_245819414.1">
    <property type="nucleotide sequence ID" value="NZ_MWWV01000018.1"/>
</dbReference>
<dbReference type="InterPro" id="IPR003593">
    <property type="entry name" value="AAA+_ATPase"/>
</dbReference>
<evidence type="ECO:0000256" key="1">
    <source>
        <dbReference type="ARBA" id="ARBA00004202"/>
    </source>
</evidence>
<comment type="subcellular location">
    <subcellularLocation>
        <location evidence="1">Cell membrane</location>
        <topology evidence="1">Peripheral membrane protein</topology>
    </subcellularLocation>
</comment>
<evidence type="ECO:0000313" key="8">
    <source>
        <dbReference type="Proteomes" id="UP000216444"/>
    </source>
</evidence>
<evidence type="ECO:0000256" key="3">
    <source>
        <dbReference type="ARBA" id="ARBA00022741"/>
    </source>
</evidence>
<dbReference type="SUPFAM" id="SSF52540">
    <property type="entry name" value="P-loop containing nucleoside triphosphate hydrolases"/>
    <property type="match status" value="1"/>
</dbReference>
<dbReference type="GO" id="GO:0005524">
    <property type="term" value="F:ATP binding"/>
    <property type="evidence" value="ECO:0007669"/>
    <property type="project" value="UniProtKB-KW"/>
</dbReference>
<proteinExistence type="predicted"/>
<gene>
    <name evidence="7" type="ORF">BTIS_1944</name>
</gene>
<keyword evidence="8" id="KW-1185">Reference proteome</keyword>
<sequence>MNDNEMMNDNEQNQQSKPPIIAVQDITFGYKRKQSVLEHVSFDVPKGQSLAILGYNGVGKTTLFNLIVGLLRPWSGRAIINKRYVPSMRDVFEMTEQANMINSMTVRDNIKFRKLLFDNRKARKVGARTIDLATLEDQKLVQAFGIGEHLDKKVSDLSSGLRKRAGLVAGMLLDPHMIMLDEPTNSVDPLTRQLLVDYINQLRADGRTILTITHDLHYCWEVADRIIILDHKRLIADHMIADFPTFEEFEKAATLGREKTHVDFGIND</sequence>
<comment type="caution">
    <text evidence="7">The sequence shown here is derived from an EMBL/GenBank/DDBJ whole genome shotgun (WGS) entry which is preliminary data.</text>
</comment>
<evidence type="ECO:0000259" key="6">
    <source>
        <dbReference type="PROSITE" id="PS50893"/>
    </source>
</evidence>
<keyword evidence="2" id="KW-0813">Transport</keyword>
<dbReference type="PANTHER" id="PTHR42711">
    <property type="entry name" value="ABC TRANSPORTER ATP-BINDING PROTEIN"/>
    <property type="match status" value="1"/>
</dbReference>
<evidence type="ECO:0000256" key="5">
    <source>
        <dbReference type="ARBA" id="ARBA00023251"/>
    </source>
</evidence>
<dbReference type="GO" id="GO:0046677">
    <property type="term" value="P:response to antibiotic"/>
    <property type="evidence" value="ECO:0007669"/>
    <property type="project" value="UniProtKB-KW"/>
</dbReference>
<dbReference type="GO" id="GO:0016887">
    <property type="term" value="F:ATP hydrolysis activity"/>
    <property type="evidence" value="ECO:0007669"/>
    <property type="project" value="InterPro"/>
</dbReference>